<dbReference type="Proteomes" id="UP000003844">
    <property type="component" value="Unassembled WGS sequence"/>
</dbReference>
<name>H2BW13_GILLR</name>
<dbReference type="SUPFAM" id="SSF52540">
    <property type="entry name" value="P-loop containing nucleoside triphosphate hydrolases"/>
    <property type="match status" value="1"/>
</dbReference>
<dbReference type="Gene3D" id="3.30.920.90">
    <property type="match status" value="1"/>
</dbReference>
<dbReference type="Gene3D" id="3.40.50.300">
    <property type="entry name" value="P-loop containing nucleotide triphosphate hydrolases"/>
    <property type="match status" value="1"/>
</dbReference>
<gene>
    <name evidence="2" type="ORF">Gilli_2299</name>
</gene>
<dbReference type="STRING" id="865937.Gilli_2299"/>
<dbReference type="HOGENOM" id="CLU_011498_2_0_10"/>
<evidence type="ECO:0000313" key="2">
    <source>
        <dbReference type="EMBL" id="EHQ02930.1"/>
    </source>
</evidence>
<protein>
    <submittedName>
        <fullName evidence="2">AAA ATPase</fullName>
    </submittedName>
</protein>
<accession>H2BW13</accession>
<dbReference type="RefSeq" id="WP_006989240.1">
    <property type="nucleotide sequence ID" value="NZ_JH594606.1"/>
</dbReference>
<sequence length="646" mass="73518">MSIPSNITKEHLEKAVEKIDKEGIPPNGDSQYYDALYNGKPYPAKLIVSYANFFANGEILDRRTFKGGLDTPCFQLLEINDFQIVKKNGTPILDDETFYTVLINFLEQSETGNLKTKHFKDTFKGLKVKVSFGQGVSAQIPWISFLIHPHTTSEGIYPGYLFYKDINRLILSYGISETKNPPMTWPLSKEEKTIKQFFRENGFGQPKRYGDSYVFRSYNTLDLPDAEIIENDLDEIIKIYKTVNSKKEIQQNDLLQMNKTNEVVSPVDNANEIEKESLNTSTFLEDAKAGGLQFSKKLIDRFVSSLCTKPFVILTGLSGSGKTKLAQAFANWICQKENQFCIVPVGADWTNREPLLGYSNAIEKDEYVKPENGILDLLIEAKDNSHKPFFIILDEMNLSHVERYFADFLSIMETGEDIVLFKDLEKKNGVPAHVTWPNNVFIVGTVNIDETTYMFSPKVLDRANTIEFRITAEEMADFLDSNGKPDLSILKGKGVKMASDFLEISSNKKYEKPVDSVNTVLLNFFKELKKTGAEFGYRSATEIHHLLYNLSVINKHIEDDEKIDIAIMQKLLPKLHGSRRKLVPILTTLGQFCLTSHNERIEKEVFLSTDFTFKDKEVVKYPLSLEKLSRMYNGVIENGFASYAEA</sequence>
<dbReference type="InterPro" id="IPR027417">
    <property type="entry name" value="P-loop_NTPase"/>
</dbReference>
<evidence type="ECO:0000259" key="1">
    <source>
        <dbReference type="SMART" id="SM00382"/>
    </source>
</evidence>
<dbReference type="eggNOG" id="COG1401">
    <property type="taxonomic scope" value="Bacteria"/>
</dbReference>
<evidence type="ECO:0000313" key="3">
    <source>
        <dbReference type="Proteomes" id="UP000003844"/>
    </source>
</evidence>
<proteinExistence type="predicted"/>
<reference evidence="3" key="1">
    <citation type="journal article" date="2012" name="Stand. Genomic Sci.">
        <title>Genome sequence of the Antarctic rhodopsins-containing flavobacterium Gillisia limnaea type strain (R-8282(T)).</title>
        <authorList>
            <person name="Riedel T."/>
            <person name="Held B."/>
            <person name="Nolan M."/>
            <person name="Lucas S."/>
            <person name="Lapidus A."/>
            <person name="Tice H."/>
            <person name="Del Rio T.G."/>
            <person name="Cheng J.F."/>
            <person name="Han C."/>
            <person name="Tapia R."/>
            <person name="Goodwin L.A."/>
            <person name="Pitluck S."/>
            <person name="Liolios K."/>
            <person name="Mavromatis K."/>
            <person name="Pagani I."/>
            <person name="Ivanova N."/>
            <person name="Mikhailova N."/>
            <person name="Pati A."/>
            <person name="Chen A."/>
            <person name="Palaniappan K."/>
            <person name="Land M."/>
            <person name="Rohde M."/>
            <person name="Tindall B.J."/>
            <person name="Detter J.C."/>
            <person name="Goker M."/>
            <person name="Bristow J."/>
            <person name="Eisen J.A."/>
            <person name="Markowitz V."/>
            <person name="Hugenholtz P."/>
            <person name="Kyrpides N.C."/>
            <person name="Klenk H.P."/>
            <person name="Woyke T."/>
        </authorList>
    </citation>
    <scope>NUCLEOTIDE SEQUENCE [LARGE SCALE GENOMIC DNA]</scope>
    <source>
        <strain evidence="3">DSM 15749 / LMG 21470 / R-8282</strain>
    </source>
</reference>
<keyword evidence="3" id="KW-1185">Reference proteome</keyword>
<dbReference type="Pfam" id="PF12102">
    <property type="entry name" value="MrcB_N"/>
    <property type="match status" value="1"/>
</dbReference>
<dbReference type="AlphaFoldDB" id="H2BW13"/>
<dbReference type="OrthoDB" id="9781481at2"/>
<dbReference type="EMBL" id="JH594606">
    <property type="protein sequence ID" value="EHQ02930.1"/>
    <property type="molecule type" value="Genomic_DNA"/>
</dbReference>
<organism evidence="2 3">
    <name type="scientific">Gillisia limnaea (strain DSM 15749 / LMG 21470 / R-8282)</name>
    <dbReference type="NCBI Taxonomy" id="865937"/>
    <lineage>
        <taxon>Bacteria</taxon>
        <taxon>Pseudomonadati</taxon>
        <taxon>Bacteroidota</taxon>
        <taxon>Flavobacteriia</taxon>
        <taxon>Flavobacteriales</taxon>
        <taxon>Flavobacteriaceae</taxon>
        <taxon>Gillisia</taxon>
    </lineage>
</organism>
<feature type="domain" description="AAA+ ATPase" evidence="1">
    <location>
        <begin position="308"/>
        <end position="480"/>
    </location>
</feature>
<dbReference type="SMART" id="SM00382">
    <property type="entry name" value="AAA"/>
    <property type="match status" value="1"/>
</dbReference>
<dbReference type="InterPro" id="IPR003593">
    <property type="entry name" value="AAA+_ATPase"/>
</dbReference>
<dbReference type="InterPro" id="IPR021961">
    <property type="entry name" value="McrB_DNA-bd"/>
</dbReference>